<dbReference type="RefSeq" id="WP_013279167.1">
    <property type="nucleotide sequence ID" value="NC_014378.1"/>
</dbReference>
<dbReference type="AlphaFoldDB" id="D9QU05"/>
<dbReference type="KEGG" id="aar:Acear_2240"/>
<evidence type="ECO:0000313" key="2">
    <source>
        <dbReference type="Proteomes" id="UP000001661"/>
    </source>
</evidence>
<protein>
    <submittedName>
        <fullName evidence="1">Uncharacterized protein</fullName>
    </submittedName>
</protein>
<evidence type="ECO:0000313" key="1">
    <source>
        <dbReference type="EMBL" id="ADL13726.1"/>
    </source>
</evidence>
<proteinExistence type="predicted"/>
<dbReference type="Proteomes" id="UP000001661">
    <property type="component" value="Chromosome"/>
</dbReference>
<dbReference type="EMBL" id="CP002105">
    <property type="protein sequence ID" value="ADL13726.1"/>
    <property type="molecule type" value="Genomic_DNA"/>
</dbReference>
<gene>
    <name evidence="1" type="ordered locus">Acear_2240</name>
</gene>
<dbReference type="HOGENOM" id="CLU_112839_0_0_9"/>
<dbReference type="eggNOG" id="ENOG5031XS8">
    <property type="taxonomic scope" value="Bacteria"/>
</dbReference>
<accession>D9QU05</accession>
<sequence length="210" mass="24045">MLFDYKVTLALRCPICGELELHPFTVFDFSGQDSLEIKCSCGFNKMTITTNNYKQYWLQFACLVCETEHVVTYRNNELWSPEVKEISCLENDLELGYLGSEAEIRELIDEEKQLGSIFSEIGIENYFSNSDIMLLALNSLYDIADSGDLFCQCGNRDIEIDMFPGRIELFCRECDGLITINAETEEDLTFLKNIKKIEMLEGVVSALEKN</sequence>
<keyword evidence="2" id="KW-1185">Reference proteome</keyword>
<dbReference type="OrthoDB" id="1678992at2"/>
<organism evidence="1 2">
    <name type="scientific">Acetohalobium arabaticum (strain ATCC 49924 / DSM 5501 / Z-7288)</name>
    <dbReference type="NCBI Taxonomy" id="574087"/>
    <lineage>
        <taxon>Bacteria</taxon>
        <taxon>Bacillati</taxon>
        <taxon>Bacillota</taxon>
        <taxon>Clostridia</taxon>
        <taxon>Halanaerobiales</taxon>
        <taxon>Halobacteroidaceae</taxon>
        <taxon>Acetohalobium</taxon>
    </lineage>
</organism>
<name>D9QU05_ACEAZ</name>
<dbReference type="STRING" id="574087.Acear_2240"/>
<reference evidence="1 2" key="1">
    <citation type="journal article" date="2010" name="Stand. Genomic Sci.">
        <title>Complete genome sequence of Acetohalobium arabaticum type strain (Z-7288).</title>
        <authorList>
            <person name="Sikorski J."/>
            <person name="Lapidus A."/>
            <person name="Chertkov O."/>
            <person name="Lucas S."/>
            <person name="Copeland A."/>
            <person name="Glavina Del Rio T."/>
            <person name="Nolan M."/>
            <person name="Tice H."/>
            <person name="Cheng J.F."/>
            <person name="Han C."/>
            <person name="Brambilla E."/>
            <person name="Pitluck S."/>
            <person name="Liolios K."/>
            <person name="Ivanova N."/>
            <person name="Mavromatis K."/>
            <person name="Mikhailova N."/>
            <person name="Pati A."/>
            <person name="Bruce D."/>
            <person name="Detter C."/>
            <person name="Tapia R."/>
            <person name="Goodwin L."/>
            <person name="Chen A."/>
            <person name="Palaniappan K."/>
            <person name="Land M."/>
            <person name="Hauser L."/>
            <person name="Chang Y.J."/>
            <person name="Jeffries C.D."/>
            <person name="Rohde M."/>
            <person name="Goker M."/>
            <person name="Spring S."/>
            <person name="Woyke T."/>
            <person name="Bristow J."/>
            <person name="Eisen J.A."/>
            <person name="Markowitz V."/>
            <person name="Hugenholtz P."/>
            <person name="Kyrpides N.C."/>
            <person name="Klenk H.P."/>
        </authorList>
    </citation>
    <scope>NUCLEOTIDE SEQUENCE [LARGE SCALE GENOMIC DNA]</scope>
    <source>
        <strain evidence="2">ATCC 49924 / DSM 5501 / Z-7288</strain>
    </source>
</reference>